<dbReference type="VEuPathDB" id="VectorBase:GPPI034479"/>
<organism evidence="2 3">
    <name type="scientific">Glossina palpalis gambiensis</name>
    <dbReference type="NCBI Taxonomy" id="67801"/>
    <lineage>
        <taxon>Eukaryota</taxon>
        <taxon>Metazoa</taxon>
        <taxon>Ecdysozoa</taxon>
        <taxon>Arthropoda</taxon>
        <taxon>Hexapoda</taxon>
        <taxon>Insecta</taxon>
        <taxon>Pterygota</taxon>
        <taxon>Neoptera</taxon>
        <taxon>Endopterygota</taxon>
        <taxon>Diptera</taxon>
        <taxon>Brachycera</taxon>
        <taxon>Muscomorpha</taxon>
        <taxon>Hippoboscoidea</taxon>
        <taxon>Glossinidae</taxon>
        <taxon>Glossina</taxon>
    </lineage>
</organism>
<feature type="compositionally biased region" description="Polar residues" evidence="1">
    <location>
        <begin position="25"/>
        <end position="43"/>
    </location>
</feature>
<keyword evidence="3" id="KW-1185">Reference proteome</keyword>
<evidence type="ECO:0000313" key="2">
    <source>
        <dbReference type="EnsemblMetazoa" id="GPPI034479-PA"/>
    </source>
</evidence>
<proteinExistence type="predicted"/>
<dbReference type="EnsemblMetazoa" id="GPPI034479-RA">
    <property type="protein sequence ID" value="GPPI034479-PA"/>
    <property type="gene ID" value="GPPI034479"/>
</dbReference>
<evidence type="ECO:0000256" key="1">
    <source>
        <dbReference type="SAM" id="MobiDB-lite"/>
    </source>
</evidence>
<protein>
    <submittedName>
        <fullName evidence="2">Uncharacterized protein</fullName>
    </submittedName>
</protein>
<dbReference type="AlphaFoldDB" id="A0A1B0BM67"/>
<dbReference type="EMBL" id="JXJN01016710">
    <property type="status" value="NOT_ANNOTATED_CDS"/>
    <property type="molecule type" value="Genomic_DNA"/>
</dbReference>
<reference evidence="3" key="1">
    <citation type="submission" date="2015-01" db="EMBL/GenBank/DDBJ databases">
        <authorList>
            <person name="Aksoy S."/>
            <person name="Warren W."/>
            <person name="Wilson R.K."/>
        </authorList>
    </citation>
    <scope>NUCLEOTIDE SEQUENCE [LARGE SCALE GENOMIC DNA]</scope>
    <source>
        <strain evidence="3">IAEA</strain>
    </source>
</reference>
<reference evidence="2" key="2">
    <citation type="submission" date="2020-05" db="UniProtKB">
        <authorList>
            <consortium name="EnsemblMetazoa"/>
        </authorList>
    </citation>
    <scope>IDENTIFICATION</scope>
    <source>
        <strain evidence="2">IAEA</strain>
    </source>
</reference>
<evidence type="ECO:0000313" key="3">
    <source>
        <dbReference type="Proteomes" id="UP000092460"/>
    </source>
</evidence>
<name>A0A1B0BM67_9MUSC</name>
<feature type="region of interest" description="Disordered" evidence="1">
    <location>
        <begin position="15"/>
        <end position="43"/>
    </location>
</feature>
<sequence length="74" mass="8131">MLLKQHGACNVFNATDTSVPPIPQSDKTTQLTGRTSRVTKGAVQRQSVNTYHITVPPTFWKINGKYNLCSATNP</sequence>
<accession>A0A1B0BM67</accession>
<dbReference type="Proteomes" id="UP000092460">
    <property type="component" value="Unassembled WGS sequence"/>
</dbReference>